<dbReference type="InterPro" id="IPR036108">
    <property type="entry name" value="4pyrrol_syn_uPrphyn_synt_sf"/>
</dbReference>
<evidence type="ECO:0000256" key="3">
    <source>
        <dbReference type="ARBA" id="ARBA00013109"/>
    </source>
</evidence>
<dbReference type="SUPFAM" id="SSF69618">
    <property type="entry name" value="HemD-like"/>
    <property type="match status" value="1"/>
</dbReference>
<proteinExistence type="inferred from homology"/>
<dbReference type="EC" id="4.2.1.75" evidence="3 9"/>
<comment type="pathway">
    <text evidence="1 9">Porphyrin-containing compound metabolism; protoporphyrin-IX biosynthesis; coproporphyrinogen-III from 5-aminolevulinate: step 3/4.</text>
</comment>
<evidence type="ECO:0000256" key="10">
    <source>
        <dbReference type="SAM" id="MobiDB-lite"/>
    </source>
</evidence>
<keyword evidence="4 9" id="KW-0456">Lyase</keyword>
<evidence type="ECO:0000256" key="5">
    <source>
        <dbReference type="ARBA" id="ARBA00023244"/>
    </source>
</evidence>
<reference evidence="12" key="1">
    <citation type="journal article" date="2014" name="Int. J. Syst. Evol. Microbiol.">
        <title>Complete genome sequence of Corynebacterium casei LMG S-19264T (=DSM 44701T), isolated from a smear-ripened cheese.</title>
        <authorList>
            <consortium name="US DOE Joint Genome Institute (JGI-PGF)"/>
            <person name="Walter F."/>
            <person name="Albersmeier A."/>
            <person name="Kalinowski J."/>
            <person name="Ruckert C."/>
        </authorList>
    </citation>
    <scope>NUCLEOTIDE SEQUENCE</scope>
    <source>
        <strain evidence="12">CGMCC 1.15794</strain>
    </source>
</reference>
<dbReference type="InterPro" id="IPR003754">
    <property type="entry name" value="4pyrrol_synth_uPrphyn_synth"/>
</dbReference>
<feature type="compositionally biased region" description="Low complexity" evidence="10">
    <location>
        <begin position="267"/>
        <end position="288"/>
    </location>
</feature>
<gene>
    <name evidence="12" type="ORF">GCM10010921_28840</name>
</gene>
<evidence type="ECO:0000256" key="9">
    <source>
        <dbReference type="RuleBase" id="RU366031"/>
    </source>
</evidence>
<dbReference type="InterPro" id="IPR039793">
    <property type="entry name" value="UROS/Hem4"/>
</dbReference>
<evidence type="ECO:0000256" key="7">
    <source>
        <dbReference type="ARBA" id="ARBA00040167"/>
    </source>
</evidence>
<dbReference type="PANTHER" id="PTHR38042:SF1">
    <property type="entry name" value="UROPORPHYRINOGEN-III SYNTHASE, CHLOROPLASTIC"/>
    <property type="match status" value="1"/>
</dbReference>
<evidence type="ECO:0000259" key="11">
    <source>
        <dbReference type="Pfam" id="PF02602"/>
    </source>
</evidence>
<evidence type="ECO:0000313" key="12">
    <source>
        <dbReference type="EMBL" id="GGH50242.1"/>
    </source>
</evidence>
<evidence type="ECO:0000256" key="6">
    <source>
        <dbReference type="ARBA" id="ARBA00037589"/>
    </source>
</evidence>
<comment type="similarity">
    <text evidence="2 9">Belongs to the uroporphyrinogen-III synthase family.</text>
</comment>
<dbReference type="Pfam" id="PF02602">
    <property type="entry name" value="HEM4"/>
    <property type="match status" value="1"/>
</dbReference>
<name>A0A917IJ15_9MICO</name>
<evidence type="ECO:0000256" key="1">
    <source>
        <dbReference type="ARBA" id="ARBA00004772"/>
    </source>
</evidence>
<reference evidence="12" key="2">
    <citation type="submission" date="2020-09" db="EMBL/GenBank/DDBJ databases">
        <authorList>
            <person name="Sun Q."/>
            <person name="Zhou Y."/>
        </authorList>
    </citation>
    <scope>NUCLEOTIDE SEQUENCE</scope>
    <source>
        <strain evidence="12">CGMCC 1.15794</strain>
    </source>
</reference>
<dbReference type="GO" id="GO:0004852">
    <property type="term" value="F:uroporphyrinogen-III synthase activity"/>
    <property type="evidence" value="ECO:0007669"/>
    <property type="project" value="UniProtKB-UniRule"/>
</dbReference>
<comment type="function">
    <text evidence="6 9">Catalyzes cyclization of the linear tetrapyrrole, hydroxymethylbilane, to the macrocyclic uroporphyrinogen III.</text>
</comment>
<comment type="caution">
    <text evidence="12">The sequence shown here is derived from an EMBL/GenBank/DDBJ whole genome shotgun (WGS) entry which is preliminary data.</text>
</comment>
<feature type="domain" description="Tetrapyrrole biosynthesis uroporphyrinogen III synthase" evidence="11">
    <location>
        <begin position="30"/>
        <end position="250"/>
    </location>
</feature>
<dbReference type="GO" id="GO:0006780">
    <property type="term" value="P:uroporphyrinogen III biosynthetic process"/>
    <property type="evidence" value="ECO:0007669"/>
    <property type="project" value="UniProtKB-UniRule"/>
</dbReference>
<evidence type="ECO:0000256" key="8">
    <source>
        <dbReference type="ARBA" id="ARBA00048617"/>
    </source>
</evidence>
<dbReference type="Proteomes" id="UP000657592">
    <property type="component" value="Unassembled WGS sequence"/>
</dbReference>
<dbReference type="GO" id="GO:0006782">
    <property type="term" value="P:protoporphyrinogen IX biosynthetic process"/>
    <property type="evidence" value="ECO:0007669"/>
    <property type="project" value="UniProtKB-UniRule"/>
</dbReference>
<evidence type="ECO:0000256" key="2">
    <source>
        <dbReference type="ARBA" id="ARBA00008133"/>
    </source>
</evidence>
<dbReference type="RefSeq" id="WP_188757097.1">
    <property type="nucleotide sequence ID" value="NZ_BMJY01000020.1"/>
</dbReference>
<dbReference type="Gene3D" id="3.40.50.10090">
    <property type="match status" value="2"/>
</dbReference>
<keyword evidence="13" id="KW-1185">Reference proteome</keyword>
<keyword evidence="5 9" id="KW-0627">Porphyrin biosynthesis</keyword>
<dbReference type="CDD" id="cd06578">
    <property type="entry name" value="HemD"/>
    <property type="match status" value="1"/>
</dbReference>
<comment type="catalytic activity">
    <reaction evidence="8 9">
        <text>hydroxymethylbilane = uroporphyrinogen III + H2O</text>
        <dbReference type="Rhea" id="RHEA:18965"/>
        <dbReference type="ChEBI" id="CHEBI:15377"/>
        <dbReference type="ChEBI" id="CHEBI:57308"/>
        <dbReference type="ChEBI" id="CHEBI:57845"/>
        <dbReference type="EC" id="4.2.1.75"/>
    </reaction>
</comment>
<protein>
    <recommendedName>
        <fullName evidence="7 9">Uroporphyrinogen-III synthase</fullName>
        <ecNumber evidence="3 9">4.2.1.75</ecNumber>
    </recommendedName>
</protein>
<dbReference type="EMBL" id="BMJY01000020">
    <property type="protein sequence ID" value="GGH50242.1"/>
    <property type="molecule type" value="Genomic_DNA"/>
</dbReference>
<dbReference type="PANTHER" id="PTHR38042">
    <property type="entry name" value="UROPORPHYRINOGEN-III SYNTHASE, CHLOROPLASTIC"/>
    <property type="match status" value="1"/>
</dbReference>
<organism evidence="12 13">
    <name type="scientific">Microbacterium album</name>
    <dbReference type="NCBI Taxonomy" id="2053191"/>
    <lineage>
        <taxon>Bacteria</taxon>
        <taxon>Bacillati</taxon>
        <taxon>Actinomycetota</taxon>
        <taxon>Actinomycetes</taxon>
        <taxon>Micrococcales</taxon>
        <taxon>Microbacteriaceae</taxon>
        <taxon>Microbacterium</taxon>
    </lineage>
</organism>
<feature type="region of interest" description="Disordered" evidence="10">
    <location>
        <begin position="262"/>
        <end position="312"/>
    </location>
</feature>
<sequence length="312" mass="32313">MNTATHNRPDKPLAGWRVLVPRGGPWGDGVAATLRARGAVPVIAPLINFAPTDDLATLEQALADLAAGQFDWVTVTSATTVDVLYAYNAKIPETTKVAAVGETTAAALSAVGYRVDLVPDRDNSAAGMARQMNELEPQPRRILTLRSELAKPVLTNSLVAAGHDVRSVVAYRTVGVPAKDSVVRDVLNGRINAILVTSGSVAQQVREQFPDIPDDTVIAAIGPRTAHDADLLGLPIRVIAPAQTIDSLIEVLADLPVPEPSAEARAVPETGPVPTGTVPTGGVAAGTAHTEALPTGAIERIDDADAPQGAGS</sequence>
<accession>A0A917IJ15</accession>
<evidence type="ECO:0000313" key="13">
    <source>
        <dbReference type="Proteomes" id="UP000657592"/>
    </source>
</evidence>
<dbReference type="AlphaFoldDB" id="A0A917IJ15"/>
<evidence type="ECO:0000256" key="4">
    <source>
        <dbReference type="ARBA" id="ARBA00023239"/>
    </source>
</evidence>